<gene>
    <name evidence="1" type="ORF">NDO55_09070</name>
</gene>
<keyword evidence="2" id="KW-1185">Reference proteome</keyword>
<name>A0A9X2EH86_9SPHN</name>
<dbReference type="AlphaFoldDB" id="A0A9X2EH86"/>
<reference evidence="1" key="1">
    <citation type="submission" date="2022-06" db="EMBL/GenBank/DDBJ databases">
        <title>Sphingomicrobium sedimins sp. nov., a marine bacterium isolated from tidal flat.</title>
        <authorList>
            <person name="Kim C.-H."/>
            <person name="Yoo Y."/>
            <person name="Kim J.-J."/>
        </authorList>
    </citation>
    <scope>NUCLEOTIDE SEQUENCE</scope>
    <source>
        <strain evidence="1">GRR-S6-50</strain>
    </source>
</reference>
<comment type="caution">
    <text evidence="1">The sequence shown here is derived from an EMBL/GenBank/DDBJ whole genome shotgun (WGS) entry which is preliminary data.</text>
</comment>
<proteinExistence type="predicted"/>
<sequence length="378" mass="39590">MSGAVRFLAIIVVGWVGVRVAGASLLPETGLVAEPAKAAPTLASKPPVAPPPAMPQTAATASENVPAGAVWTPYGLLFPFAGEAPPPILAQAAPVTQIIREIRYVPAPRTARSETTYRAYPDARLDPRLAGYSLASFDASVARPATLASPVPPPVMTGARDGLVTEEPAGFDRWQLSAWSFMRATGMDSASPGLAPGSMLGGDQSGARLLYRFNPELAVSARISAATGSVRGTEAALGLRYQPLQSLPLALTIERRERIDGGDAARSDFAAFLEGGVYREVPAGLTLESYAQAGLVGVEDPDWFVDGALTLSRPIFRQVSVGAGVWGAAQPGVERLDVGPRISMPVWQGVRAHADYRWRIAGEAEPGDGPTVTIAADF</sequence>
<evidence type="ECO:0000313" key="2">
    <source>
        <dbReference type="Proteomes" id="UP001155128"/>
    </source>
</evidence>
<dbReference type="RefSeq" id="WP_252114496.1">
    <property type="nucleotide sequence ID" value="NZ_JAMSHT010000001.1"/>
</dbReference>
<protein>
    <submittedName>
        <fullName evidence="1">Uncharacterized protein</fullName>
    </submittedName>
</protein>
<dbReference type="Proteomes" id="UP001155128">
    <property type="component" value="Unassembled WGS sequence"/>
</dbReference>
<organism evidence="1 2">
    <name type="scientific">Sphingomicrobium sediminis</name>
    <dbReference type="NCBI Taxonomy" id="2950949"/>
    <lineage>
        <taxon>Bacteria</taxon>
        <taxon>Pseudomonadati</taxon>
        <taxon>Pseudomonadota</taxon>
        <taxon>Alphaproteobacteria</taxon>
        <taxon>Sphingomonadales</taxon>
        <taxon>Sphingomonadaceae</taxon>
        <taxon>Sphingomicrobium</taxon>
    </lineage>
</organism>
<evidence type="ECO:0000313" key="1">
    <source>
        <dbReference type="EMBL" id="MCM8557970.1"/>
    </source>
</evidence>
<accession>A0A9X2EH86</accession>
<dbReference type="EMBL" id="JAMSHT010000001">
    <property type="protein sequence ID" value="MCM8557970.1"/>
    <property type="molecule type" value="Genomic_DNA"/>
</dbReference>